<dbReference type="SUPFAM" id="SSF102712">
    <property type="entry name" value="JAB1/MPN domain"/>
    <property type="match status" value="1"/>
</dbReference>
<dbReference type="AlphaFoldDB" id="A0A8S0YAI8"/>
<dbReference type="Proteomes" id="UP000494216">
    <property type="component" value="Unassembled WGS sequence"/>
</dbReference>
<comment type="caution">
    <text evidence="7">The sequence shown here is derived from an EMBL/GenBank/DDBJ whole genome shotgun (WGS) entry which is preliminary data.</text>
</comment>
<dbReference type="InterPro" id="IPR020891">
    <property type="entry name" value="UPF0758_CS"/>
</dbReference>
<dbReference type="CDD" id="cd08071">
    <property type="entry name" value="MPN_DUF2466"/>
    <property type="match status" value="1"/>
</dbReference>
<evidence type="ECO:0000256" key="2">
    <source>
        <dbReference type="ARBA" id="ARBA00022723"/>
    </source>
</evidence>
<evidence type="ECO:0000313" key="7">
    <source>
        <dbReference type="EMBL" id="CAA9891987.1"/>
    </source>
</evidence>
<organism evidence="7 8">
    <name type="scientific">Candidatus Methylobacter favarea</name>
    <dbReference type="NCBI Taxonomy" id="2707345"/>
    <lineage>
        <taxon>Bacteria</taxon>
        <taxon>Pseudomonadati</taxon>
        <taxon>Pseudomonadota</taxon>
        <taxon>Gammaproteobacteria</taxon>
        <taxon>Methylococcales</taxon>
        <taxon>Methylococcaceae</taxon>
        <taxon>Methylobacter</taxon>
    </lineage>
</organism>
<keyword evidence="4" id="KW-0862">Zinc</keyword>
<protein>
    <submittedName>
        <fullName evidence="7">DNA repair protein</fullName>
    </submittedName>
</protein>
<keyword evidence="1" id="KW-0645">Protease</keyword>
<name>A0A8S0YAI8_9GAMM</name>
<evidence type="ECO:0000313" key="8">
    <source>
        <dbReference type="Proteomes" id="UP000494216"/>
    </source>
</evidence>
<dbReference type="PROSITE" id="PS01302">
    <property type="entry name" value="UPF0758"/>
    <property type="match status" value="1"/>
</dbReference>
<accession>A0A8S0YAI8</accession>
<dbReference type="GO" id="GO:0046872">
    <property type="term" value="F:metal ion binding"/>
    <property type="evidence" value="ECO:0007669"/>
    <property type="project" value="UniProtKB-KW"/>
</dbReference>
<gene>
    <name evidence="7" type="ORF">METHB2_550006</name>
</gene>
<keyword evidence="3" id="KW-0378">Hydrolase</keyword>
<keyword evidence="5" id="KW-0482">Metalloprotease</keyword>
<evidence type="ECO:0000256" key="1">
    <source>
        <dbReference type="ARBA" id="ARBA00022670"/>
    </source>
</evidence>
<dbReference type="InterPro" id="IPR025657">
    <property type="entry name" value="RadC_JAB"/>
</dbReference>
<feature type="domain" description="MPN" evidence="6">
    <location>
        <begin position="59"/>
        <end position="181"/>
    </location>
</feature>
<evidence type="ECO:0000256" key="3">
    <source>
        <dbReference type="ARBA" id="ARBA00022801"/>
    </source>
</evidence>
<evidence type="ECO:0000259" key="6">
    <source>
        <dbReference type="PROSITE" id="PS50249"/>
    </source>
</evidence>
<dbReference type="Gene3D" id="3.40.140.10">
    <property type="entry name" value="Cytidine Deaminase, domain 2"/>
    <property type="match status" value="1"/>
</dbReference>
<dbReference type="PANTHER" id="PTHR30471">
    <property type="entry name" value="DNA REPAIR PROTEIN RADC"/>
    <property type="match status" value="1"/>
</dbReference>
<dbReference type="NCBIfam" id="TIGR00608">
    <property type="entry name" value="radc"/>
    <property type="match status" value="1"/>
</dbReference>
<dbReference type="InterPro" id="IPR037518">
    <property type="entry name" value="MPN"/>
</dbReference>
<dbReference type="InterPro" id="IPR001405">
    <property type="entry name" value="UPF0758"/>
</dbReference>
<dbReference type="GO" id="GO:0008237">
    <property type="term" value="F:metallopeptidase activity"/>
    <property type="evidence" value="ECO:0007669"/>
    <property type="project" value="UniProtKB-KW"/>
</dbReference>
<dbReference type="PANTHER" id="PTHR30471:SF3">
    <property type="entry name" value="UPF0758 PROTEIN YEES-RELATED"/>
    <property type="match status" value="1"/>
</dbReference>
<keyword evidence="2" id="KW-0479">Metal-binding</keyword>
<dbReference type="PROSITE" id="PS50249">
    <property type="entry name" value="MPN"/>
    <property type="match status" value="1"/>
</dbReference>
<reference evidence="7 8" key="1">
    <citation type="submission" date="2020-02" db="EMBL/GenBank/DDBJ databases">
        <authorList>
            <person name="Hogendoorn C."/>
        </authorList>
    </citation>
    <scope>NUCLEOTIDE SEQUENCE [LARGE SCALE GENOMIC DNA]</scope>
    <source>
        <strain evidence="7">METHB21</strain>
    </source>
</reference>
<dbReference type="GO" id="GO:0006508">
    <property type="term" value="P:proteolysis"/>
    <property type="evidence" value="ECO:0007669"/>
    <property type="project" value="UniProtKB-KW"/>
</dbReference>
<dbReference type="Pfam" id="PF04002">
    <property type="entry name" value="RadC"/>
    <property type="match status" value="1"/>
</dbReference>
<dbReference type="EMBL" id="CADCXN010000086">
    <property type="protein sequence ID" value="CAA9891987.1"/>
    <property type="molecule type" value="Genomic_DNA"/>
</dbReference>
<evidence type="ECO:0000256" key="4">
    <source>
        <dbReference type="ARBA" id="ARBA00022833"/>
    </source>
</evidence>
<sequence length="181" mass="20239">MGSPAQAKSRPLFGEYPMTQPFQAHETPGLFQVLRPVSTEEILAMARKLIQRRFARGKALTTPALTREFLMLELALLEREVFYCLFLDNRHRVITAECCFQGTIDGAMVYPRELVKRALALNAKALILAHNHPSGLAEPSQADRAITRRLIEALGLVEVKVLDHFIIGGAEQFSFAEHGLL</sequence>
<evidence type="ECO:0000256" key="5">
    <source>
        <dbReference type="ARBA" id="ARBA00023049"/>
    </source>
</evidence>
<keyword evidence="8" id="KW-1185">Reference proteome</keyword>
<proteinExistence type="predicted"/>